<evidence type="ECO:0000256" key="2">
    <source>
        <dbReference type="SAM" id="Phobius"/>
    </source>
</evidence>
<comment type="similarity">
    <text evidence="1">Belongs to the CPA3 antiporters (TC 2.A.63) subunit G family.</text>
</comment>
<keyword evidence="2" id="KW-1133">Transmembrane helix</keyword>
<keyword evidence="2" id="KW-0472">Membrane</keyword>
<keyword evidence="2" id="KW-0812">Transmembrane</keyword>
<reference evidence="3 4" key="1">
    <citation type="submission" date="2018-09" db="EMBL/GenBank/DDBJ databases">
        <title>YIM 75000 draft genome.</title>
        <authorList>
            <person name="Tang S."/>
            <person name="Feng Y."/>
        </authorList>
    </citation>
    <scope>NUCLEOTIDE SEQUENCE [LARGE SCALE GENOMIC DNA]</scope>
    <source>
        <strain evidence="3 4">YIM 75000</strain>
    </source>
</reference>
<dbReference type="RefSeq" id="WP_119950468.1">
    <property type="nucleotide sequence ID" value="NZ_QZEZ01000004.1"/>
</dbReference>
<name>A0A3A3YYZ6_9ACTN</name>
<dbReference type="PANTHER" id="PTHR34703:SF1">
    <property type="entry name" value="ANTIPORTER SUBUNIT MNHG2-RELATED"/>
    <property type="match status" value="1"/>
</dbReference>
<dbReference type="Proteomes" id="UP000265614">
    <property type="component" value="Unassembled WGS sequence"/>
</dbReference>
<keyword evidence="4" id="KW-1185">Reference proteome</keyword>
<feature type="transmembrane region" description="Helical" evidence="2">
    <location>
        <begin position="6"/>
        <end position="28"/>
    </location>
</feature>
<evidence type="ECO:0000313" key="4">
    <source>
        <dbReference type="Proteomes" id="UP000265614"/>
    </source>
</evidence>
<dbReference type="NCBIfam" id="NF009314">
    <property type="entry name" value="PRK12674.1-2"/>
    <property type="match status" value="1"/>
</dbReference>
<gene>
    <name evidence="3" type="ORF">D5H78_10800</name>
</gene>
<dbReference type="InterPro" id="IPR005133">
    <property type="entry name" value="PhaG_MnhG_YufB"/>
</dbReference>
<dbReference type="PANTHER" id="PTHR34703">
    <property type="entry name" value="ANTIPORTER SUBUNIT MNHG2-RELATED"/>
    <property type="match status" value="1"/>
</dbReference>
<sequence>MTLVLDVVAAVLLLGGVALTLLGAVGLLRFPDVLTRMHAQTKPAVLGLLLVLAGTALEVRSSGLAGTLLLVAAFQVLTSPVGAHTIGRAARRSGHDVRPLLVRDDLAAHEAARRPPEGPA</sequence>
<organism evidence="3 4">
    <name type="scientific">Vallicoccus soli</name>
    <dbReference type="NCBI Taxonomy" id="2339232"/>
    <lineage>
        <taxon>Bacteria</taxon>
        <taxon>Bacillati</taxon>
        <taxon>Actinomycetota</taxon>
        <taxon>Actinomycetes</taxon>
        <taxon>Motilibacterales</taxon>
        <taxon>Vallicoccaceae</taxon>
        <taxon>Vallicoccus</taxon>
    </lineage>
</organism>
<dbReference type="GO" id="GO:0015385">
    <property type="term" value="F:sodium:proton antiporter activity"/>
    <property type="evidence" value="ECO:0007669"/>
    <property type="project" value="TreeGrafter"/>
</dbReference>
<protein>
    <submittedName>
        <fullName evidence="3">Monovalent cation/H(+) antiporter subunit G</fullName>
    </submittedName>
</protein>
<dbReference type="NCBIfam" id="TIGR01300">
    <property type="entry name" value="CPA3_mnhG_phaG"/>
    <property type="match status" value="1"/>
</dbReference>
<accession>A0A3A3YYZ6</accession>
<proteinExistence type="inferred from homology"/>
<feature type="transmembrane region" description="Helical" evidence="2">
    <location>
        <begin position="63"/>
        <end position="83"/>
    </location>
</feature>
<evidence type="ECO:0000256" key="1">
    <source>
        <dbReference type="ARBA" id="ARBA00008404"/>
    </source>
</evidence>
<dbReference type="OrthoDB" id="3214257at2"/>
<comment type="caution">
    <text evidence="3">The sequence shown here is derived from an EMBL/GenBank/DDBJ whole genome shotgun (WGS) entry which is preliminary data.</text>
</comment>
<dbReference type="Pfam" id="PF03334">
    <property type="entry name" value="PhaG_MnhG_YufB"/>
    <property type="match status" value="1"/>
</dbReference>
<evidence type="ECO:0000313" key="3">
    <source>
        <dbReference type="EMBL" id="RJK96042.1"/>
    </source>
</evidence>
<dbReference type="EMBL" id="QZEZ01000004">
    <property type="protein sequence ID" value="RJK96042.1"/>
    <property type="molecule type" value="Genomic_DNA"/>
</dbReference>
<dbReference type="AlphaFoldDB" id="A0A3A3YYZ6"/>